<proteinExistence type="predicted"/>
<sequence>MMQGGGSGMMGDMSGMMQKMKNMHQMHGNKMGGMGNMGSGMMGGAMMQMLDADGDGNVTPEEMREQMQAKLAEYDSDGDGTLSISEFEVLHSAMIREKMVDKFQHLDADGDGAITSDEMTAPAKKMERMQKMRSGMMEQMQRQPGTGQGMGSDMNDADDSGDN</sequence>
<evidence type="ECO:0000256" key="1">
    <source>
        <dbReference type="SAM" id="MobiDB-lite"/>
    </source>
</evidence>
<dbReference type="AlphaFoldDB" id="A0A2T7G3K8"/>
<protein>
    <submittedName>
        <fullName evidence="3">Calcium-binding protein</fullName>
    </submittedName>
</protein>
<accession>A0A2T7G3K8</accession>
<gene>
    <name evidence="3" type="ORF">DC366_16145</name>
</gene>
<keyword evidence="4" id="KW-1185">Reference proteome</keyword>
<evidence type="ECO:0000259" key="2">
    <source>
        <dbReference type="PROSITE" id="PS50222"/>
    </source>
</evidence>
<feature type="region of interest" description="Disordered" evidence="1">
    <location>
        <begin position="127"/>
        <end position="163"/>
    </location>
</feature>
<dbReference type="PROSITE" id="PS00018">
    <property type="entry name" value="EF_HAND_1"/>
    <property type="match status" value="2"/>
</dbReference>
<name>A0A2T7G3K8_9RHOB</name>
<evidence type="ECO:0000313" key="3">
    <source>
        <dbReference type="EMBL" id="PVA09005.1"/>
    </source>
</evidence>
<evidence type="ECO:0000313" key="4">
    <source>
        <dbReference type="Proteomes" id="UP000244446"/>
    </source>
</evidence>
<feature type="domain" description="EF-hand" evidence="2">
    <location>
        <begin position="62"/>
        <end position="97"/>
    </location>
</feature>
<dbReference type="InterPro" id="IPR002048">
    <property type="entry name" value="EF_hand_dom"/>
</dbReference>
<dbReference type="Proteomes" id="UP000244446">
    <property type="component" value="Unassembled WGS sequence"/>
</dbReference>
<organism evidence="3 4">
    <name type="scientific">Pelagivirga sediminicola</name>
    <dbReference type="NCBI Taxonomy" id="2170575"/>
    <lineage>
        <taxon>Bacteria</taxon>
        <taxon>Pseudomonadati</taxon>
        <taxon>Pseudomonadota</taxon>
        <taxon>Alphaproteobacteria</taxon>
        <taxon>Rhodobacterales</taxon>
        <taxon>Paracoccaceae</taxon>
        <taxon>Pelagivirga</taxon>
    </lineage>
</organism>
<dbReference type="PROSITE" id="PS50222">
    <property type="entry name" value="EF_HAND_2"/>
    <property type="match status" value="2"/>
</dbReference>
<dbReference type="Gene3D" id="1.10.238.10">
    <property type="entry name" value="EF-hand"/>
    <property type="match status" value="2"/>
</dbReference>
<dbReference type="OrthoDB" id="5470953at2"/>
<dbReference type="InterPro" id="IPR011992">
    <property type="entry name" value="EF-hand-dom_pair"/>
</dbReference>
<comment type="caution">
    <text evidence="3">The sequence shown here is derived from an EMBL/GenBank/DDBJ whole genome shotgun (WGS) entry which is preliminary data.</text>
</comment>
<dbReference type="GO" id="GO:0005509">
    <property type="term" value="F:calcium ion binding"/>
    <property type="evidence" value="ECO:0007669"/>
    <property type="project" value="InterPro"/>
</dbReference>
<feature type="domain" description="EF-hand" evidence="2">
    <location>
        <begin position="103"/>
        <end position="129"/>
    </location>
</feature>
<dbReference type="InterPro" id="IPR018247">
    <property type="entry name" value="EF_Hand_1_Ca_BS"/>
</dbReference>
<dbReference type="EMBL" id="QCYH01000013">
    <property type="protein sequence ID" value="PVA09005.1"/>
    <property type="molecule type" value="Genomic_DNA"/>
</dbReference>
<reference evidence="3 4" key="1">
    <citation type="submission" date="2018-04" db="EMBL/GenBank/DDBJ databases">
        <title>Pelagivirga bohaiensis gen. nov., sp. nov., a bacterium isolated from the Bohai Sea.</title>
        <authorList>
            <person name="Ji X."/>
        </authorList>
    </citation>
    <scope>NUCLEOTIDE SEQUENCE [LARGE SCALE GENOMIC DNA]</scope>
    <source>
        <strain evidence="3 4">BH-SD19</strain>
    </source>
</reference>
<dbReference type="Pfam" id="PF13202">
    <property type="entry name" value="EF-hand_5"/>
    <property type="match status" value="3"/>
</dbReference>
<dbReference type="SUPFAM" id="SSF47473">
    <property type="entry name" value="EF-hand"/>
    <property type="match status" value="1"/>
</dbReference>
<dbReference type="SMART" id="SM00054">
    <property type="entry name" value="EFh"/>
    <property type="match status" value="3"/>
</dbReference>